<dbReference type="GO" id="GO:0006952">
    <property type="term" value="P:defense response"/>
    <property type="evidence" value="ECO:0007669"/>
    <property type="project" value="UniProtKB-KW"/>
</dbReference>
<reference evidence="4 5" key="1">
    <citation type="submission" date="2024-02" db="EMBL/GenBank/DDBJ databases">
        <title>High-quality chromosome-scale genome assembly of Pensacola bahiagrass (Paspalum notatum Flugge var. saurae).</title>
        <authorList>
            <person name="Vega J.M."/>
            <person name="Podio M."/>
            <person name="Orjuela J."/>
            <person name="Siena L.A."/>
            <person name="Pessino S.C."/>
            <person name="Combes M.C."/>
            <person name="Mariac C."/>
            <person name="Albertini E."/>
            <person name="Pupilli F."/>
            <person name="Ortiz J.P.A."/>
            <person name="Leblanc O."/>
        </authorList>
    </citation>
    <scope>NUCLEOTIDE SEQUENCE [LARGE SCALE GENOMIC DNA]</scope>
    <source>
        <strain evidence="4">R1</strain>
        <tissue evidence="4">Leaf</tissue>
    </source>
</reference>
<gene>
    <name evidence="4" type="ORF">U9M48_037563</name>
</gene>
<dbReference type="SUPFAM" id="SSF52058">
    <property type="entry name" value="L domain-like"/>
    <property type="match status" value="1"/>
</dbReference>
<sequence>MCFFKACVFNDKQTWEGHNDLHDVGWEIVKRLKGFPLAVKTVGNVFPIAPCFPEDYEFGSEELIPLWIGLGFLGSDDQNKRIEDIGLLNDLVSHGFFQKDKKEDGHTYYVIHDLLHDLAKNVSAYDCLSIQCSNLRSAQIPASIRHMSIIIENANVQERTTFQTHRRGLDALGKRLEATNLRTLMLFGDHHGSFCKLFGDMFREATTLRVILLSGASYDVEDLLPSFSQFVHLRYLRIKSYVLNGKILAGSISRLYNLLVLDLKECRSKFDSTREMSNLVKIRHFLVRDDSCHSRIVEVGKLKSIQELRRFEVKRGKCGFELNQLGQLLQLQGSLEIHNLEKVEATTELEEMIIQLAPLKSVKWDKKRPNSDPEKEQDVLERLNPHSNLQEVCIKGHGGSTYPTWLCTDLSVKNLGCLCLKYVAWKSLPPMLGEISMVGEERRSFAAQTFENLKKLELVLIVKDCHELTELPLTHIFPNLEKIDIFNCEELLSMPQIPWTTALCQARLLSVGANIEDIDYSKNKQFISIKLRKGSNLSEIKTFIMRKCSHSKAVWPTKGENNAQFESAIERLEISNWGGTTKELAQVISYFPNLSNLELWNCDSEEVGEAVETESASLRSLSISGCPMFLSSSSMSSFCCPFPTSLQSLTFGGVKDGSMFALAPLTNLIELELYDCEGLRSDDVWRLLSQGHLNELWSHNLFDISEPSRMHGQDVSHNSRLQALETDEEAGTVAVSIGGHFSSSLTKLGLDHNHDMEPFTKAQSEALQILTSLECLHIFGYYRLRSLPEGLSGLLNLKALRMDRTGVSLSGRYPRAAFQVRC</sequence>
<keyword evidence="1" id="KW-0611">Plant defense</keyword>
<dbReference type="InterPro" id="IPR056789">
    <property type="entry name" value="LRR_R13L1-DRL21"/>
</dbReference>
<dbReference type="Pfam" id="PF23559">
    <property type="entry name" value="WHD_DRP"/>
    <property type="match status" value="1"/>
</dbReference>
<evidence type="ECO:0000313" key="4">
    <source>
        <dbReference type="EMBL" id="WVZ91383.1"/>
    </source>
</evidence>
<protein>
    <submittedName>
        <fullName evidence="4">Uncharacterized protein</fullName>
    </submittedName>
</protein>
<dbReference type="SUPFAM" id="SSF52047">
    <property type="entry name" value="RNI-like"/>
    <property type="match status" value="1"/>
</dbReference>
<evidence type="ECO:0000259" key="3">
    <source>
        <dbReference type="Pfam" id="PF25019"/>
    </source>
</evidence>
<proteinExistence type="predicted"/>
<feature type="domain" description="R13L1/DRL21-like LRR repeat region" evidence="3">
    <location>
        <begin position="322"/>
        <end position="435"/>
    </location>
</feature>
<dbReference type="Proteomes" id="UP001341281">
    <property type="component" value="Chromosome 08"/>
</dbReference>
<dbReference type="InterPro" id="IPR036388">
    <property type="entry name" value="WH-like_DNA-bd_sf"/>
</dbReference>
<feature type="domain" description="Disease resistance protein winged helix" evidence="2">
    <location>
        <begin position="52"/>
        <end position="119"/>
    </location>
</feature>
<dbReference type="PANTHER" id="PTHR47186">
    <property type="entry name" value="LEUCINE-RICH REPEAT-CONTAINING PROTEIN 57"/>
    <property type="match status" value="1"/>
</dbReference>
<organism evidence="4 5">
    <name type="scientific">Paspalum notatum var. saurae</name>
    <dbReference type="NCBI Taxonomy" id="547442"/>
    <lineage>
        <taxon>Eukaryota</taxon>
        <taxon>Viridiplantae</taxon>
        <taxon>Streptophyta</taxon>
        <taxon>Embryophyta</taxon>
        <taxon>Tracheophyta</taxon>
        <taxon>Spermatophyta</taxon>
        <taxon>Magnoliopsida</taxon>
        <taxon>Liliopsida</taxon>
        <taxon>Poales</taxon>
        <taxon>Poaceae</taxon>
        <taxon>PACMAD clade</taxon>
        <taxon>Panicoideae</taxon>
        <taxon>Andropogonodae</taxon>
        <taxon>Paspaleae</taxon>
        <taxon>Paspalinae</taxon>
        <taxon>Paspalum</taxon>
    </lineage>
</organism>
<accession>A0AAQ3UF59</accession>
<dbReference type="InterPro" id="IPR058922">
    <property type="entry name" value="WHD_DRP"/>
</dbReference>
<dbReference type="EMBL" id="CP144752">
    <property type="protein sequence ID" value="WVZ91383.1"/>
    <property type="molecule type" value="Genomic_DNA"/>
</dbReference>
<keyword evidence="5" id="KW-1185">Reference proteome</keyword>
<evidence type="ECO:0000259" key="2">
    <source>
        <dbReference type="Pfam" id="PF23559"/>
    </source>
</evidence>
<name>A0AAQ3UF59_PASNO</name>
<dbReference type="Pfam" id="PF25019">
    <property type="entry name" value="LRR_R13L1-DRL21"/>
    <property type="match status" value="1"/>
</dbReference>
<dbReference type="InterPro" id="IPR032675">
    <property type="entry name" value="LRR_dom_sf"/>
</dbReference>
<dbReference type="Gene3D" id="1.10.10.10">
    <property type="entry name" value="Winged helix-like DNA-binding domain superfamily/Winged helix DNA-binding domain"/>
    <property type="match status" value="1"/>
</dbReference>
<dbReference type="PANTHER" id="PTHR47186:SF36">
    <property type="entry name" value="NB-ARC DOMAIN-CONTAINING PROTEIN"/>
    <property type="match status" value="1"/>
</dbReference>
<evidence type="ECO:0000256" key="1">
    <source>
        <dbReference type="ARBA" id="ARBA00022821"/>
    </source>
</evidence>
<dbReference type="AlphaFoldDB" id="A0AAQ3UF59"/>
<evidence type="ECO:0000313" key="5">
    <source>
        <dbReference type="Proteomes" id="UP001341281"/>
    </source>
</evidence>
<dbReference type="Gene3D" id="3.80.10.10">
    <property type="entry name" value="Ribonuclease Inhibitor"/>
    <property type="match status" value="3"/>
</dbReference>